<dbReference type="AlphaFoldDB" id="A0A3R6ZVN6"/>
<dbReference type="Proteomes" id="UP000283543">
    <property type="component" value="Unassembled WGS sequence"/>
</dbReference>
<gene>
    <name evidence="1" type="ORF">DYB34_013451</name>
</gene>
<dbReference type="EMBL" id="QUTB01002197">
    <property type="protein sequence ID" value="RHY73572.1"/>
    <property type="molecule type" value="Genomic_DNA"/>
</dbReference>
<dbReference type="VEuPathDB" id="FungiDB:H257_17713"/>
<comment type="caution">
    <text evidence="1">The sequence shown here is derived from an EMBL/GenBank/DDBJ whole genome shotgun (WGS) entry which is preliminary data.</text>
</comment>
<evidence type="ECO:0000313" key="2">
    <source>
        <dbReference type="Proteomes" id="UP000283543"/>
    </source>
</evidence>
<reference evidence="1 2" key="1">
    <citation type="submission" date="2018-08" db="EMBL/GenBank/DDBJ databases">
        <title>Aphanomyces genome sequencing and annotation.</title>
        <authorList>
            <person name="Minardi D."/>
            <person name="Oidtmann B."/>
            <person name="Van Der Giezen M."/>
            <person name="Studholme D.J."/>
        </authorList>
    </citation>
    <scope>NUCLEOTIDE SEQUENCE [LARGE SCALE GENOMIC DNA]</scope>
    <source>
        <strain evidence="1 2">Si</strain>
    </source>
</reference>
<name>A0A3R6ZVN6_APHAT</name>
<protein>
    <submittedName>
        <fullName evidence="1">Uncharacterized protein</fullName>
    </submittedName>
</protein>
<evidence type="ECO:0000313" key="1">
    <source>
        <dbReference type="EMBL" id="RHY73572.1"/>
    </source>
</evidence>
<organism evidence="1 2">
    <name type="scientific">Aphanomyces astaci</name>
    <name type="common">Crayfish plague agent</name>
    <dbReference type="NCBI Taxonomy" id="112090"/>
    <lineage>
        <taxon>Eukaryota</taxon>
        <taxon>Sar</taxon>
        <taxon>Stramenopiles</taxon>
        <taxon>Oomycota</taxon>
        <taxon>Saprolegniomycetes</taxon>
        <taxon>Saprolegniales</taxon>
        <taxon>Verrucalvaceae</taxon>
        <taxon>Aphanomyces</taxon>
    </lineage>
</organism>
<sequence length="160" mass="18290">MEFVPAQPQIIPEGPALSREEMVVFDVELNPHPFQPLDDPEVLQDEIDFVEGVLDNIDLHPTLEPYPFQPLEVPSAILGEVQFIKDTTSTLAKIHRSFLKIPSKMRFKCGLHAETLRMAILRGNLPCCLKGKVKMDPYVFPDSPEMQAFKDLFKQHNFFI</sequence>
<proteinExistence type="predicted"/>
<accession>A0A3R6ZVN6</accession>